<evidence type="ECO:0000313" key="1">
    <source>
        <dbReference type="EMBL" id="PIR43282.1"/>
    </source>
</evidence>
<dbReference type="SUPFAM" id="SSF53756">
    <property type="entry name" value="UDP-Glycosyltransferase/glycogen phosphorylase"/>
    <property type="match status" value="1"/>
</dbReference>
<sequence>MLDFNKNIAVACGLGDLFTFLTRLDNFFQVNGDYSGINFLLWNPAPNLARELVNFSNYPITITDVGQMVNYLKISLPKDKLPLVEDKFITQSSGGEGVTRYIEFLSRFFPYVEQWIYLQTYNKYKSTFPFRLNIEHAVNPEPYFVVHPVSSAVSTEKAERTWSKQRWRELIRLVAQYYIGTKLYIIGTGKDARDFRIGDFGGAVVDLRGKTSLTEAISLIYGASGVIGVNSWPTIISSWAEIPTYAQWFVQNQLIPTHIPGKPISMLTHLFIEKARTTNPTNLLTYHPDPNTAFTNVKKVFDAAITI</sequence>
<dbReference type="Gene3D" id="3.40.50.2000">
    <property type="entry name" value="Glycogen Phosphorylase B"/>
    <property type="match status" value="1"/>
</dbReference>
<protein>
    <submittedName>
        <fullName evidence="1">Uncharacterized protein</fullName>
    </submittedName>
</protein>
<organism evidence="1 2">
    <name type="scientific">candidate division WWE3 bacterium CG10_big_fil_rev_8_21_14_0_10_32_10</name>
    <dbReference type="NCBI Taxonomy" id="1975090"/>
    <lineage>
        <taxon>Bacteria</taxon>
        <taxon>Katanobacteria</taxon>
    </lineage>
</organism>
<dbReference type="AlphaFoldDB" id="A0A2H0R9S2"/>
<proteinExistence type="predicted"/>
<accession>A0A2H0R9S2</accession>
<gene>
    <name evidence="1" type="ORF">COV24_03420</name>
</gene>
<evidence type="ECO:0000313" key="2">
    <source>
        <dbReference type="Proteomes" id="UP000230214"/>
    </source>
</evidence>
<dbReference type="EMBL" id="PCXU01000029">
    <property type="protein sequence ID" value="PIR43282.1"/>
    <property type="molecule type" value="Genomic_DNA"/>
</dbReference>
<dbReference type="GO" id="GO:0016757">
    <property type="term" value="F:glycosyltransferase activity"/>
    <property type="evidence" value="ECO:0007669"/>
    <property type="project" value="InterPro"/>
</dbReference>
<dbReference type="Pfam" id="PF01075">
    <property type="entry name" value="Glyco_transf_9"/>
    <property type="match status" value="1"/>
</dbReference>
<name>A0A2H0R9S2_UNCKA</name>
<reference evidence="1 2" key="1">
    <citation type="submission" date="2017-09" db="EMBL/GenBank/DDBJ databases">
        <title>Depth-based differentiation of microbial function through sediment-hosted aquifers and enrichment of novel symbionts in the deep terrestrial subsurface.</title>
        <authorList>
            <person name="Probst A.J."/>
            <person name="Ladd B."/>
            <person name="Jarett J.K."/>
            <person name="Geller-Mcgrath D.E."/>
            <person name="Sieber C.M."/>
            <person name="Emerson J.B."/>
            <person name="Anantharaman K."/>
            <person name="Thomas B.C."/>
            <person name="Malmstrom R."/>
            <person name="Stieglmeier M."/>
            <person name="Klingl A."/>
            <person name="Woyke T."/>
            <person name="Ryan C.M."/>
            <person name="Banfield J.F."/>
        </authorList>
    </citation>
    <scope>NUCLEOTIDE SEQUENCE [LARGE SCALE GENOMIC DNA]</scope>
    <source>
        <strain evidence="1">CG10_big_fil_rev_8_21_14_0_10_32_10</strain>
    </source>
</reference>
<dbReference type="InterPro" id="IPR002201">
    <property type="entry name" value="Glyco_trans_9"/>
</dbReference>
<dbReference type="Proteomes" id="UP000230214">
    <property type="component" value="Unassembled WGS sequence"/>
</dbReference>
<comment type="caution">
    <text evidence="1">The sequence shown here is derived from an EMBL/GenBank/DDBJ whole genome shotgun (WGS) entry which is preliminary data.</text>
</comment>